<dbReference type="SMART" id="SM00450">
    <property type="entry name" value="RHOD"/>
    <property type="match status" value="1"/>
</dbReference>
<accession>A0A6C0G7F5</accession>
<dbReference type="PROSITE" id="PS50206">
    <property type="entry name" value="RHODANESE_3"/>
    <property type="match status" value="1"/>
</dbReference>
<dbReference type="EMBL" id="CP048209">
    <property type="protein sequence ID" value="QHT63665.1"/>
    <property type="molecule type" value="Genomic_DNA"/>
</dbReference>
<dbReference type="SUPFAM" id="SSF52821">
    <property type="entry name" value="Rhodanese/Cell cycle control phosphatase"/>
    <property type="match status" value="1"/>
</dbReference>
<evidence type="ECO:0000313" key="3">
    <source>
        <dbReference type="Proteomes" id="UP000476064"/>
    </source>
</evidence>
<dbReference type="PANTHER" id="PTHR43031:SF18">
    <property type="entry name" value="RHODANESE-RELATED SULFURTRANSFERASES"/>
    <property type="match status" value="1"/>
</dbReference>
<reference evidence="2 3" key="1">
    <citation type="submission" date="2020-01" db="EMBL/GenBank/DDBJ databases">
        <title>Paenibacillus sp. nov., isolated from tomato rhizosphere.</title>
        <authorList>
            <person name="Weon H.-Y."/>
            <person name="Lee S.A."/>
        </authorList>
    </citation>
    <scope>NUCLEOTIDE SEQUENCE [LARGE SCALE GENOMIC DNA]</scope>
    <source>
        <strain evidence="2 3">12200R-189</strain>
    </source>
</reference>
<dbReference type="InterPro" id="IPR001763">
    <property type="entry name" value="Rhodanese-like_dom"/>
</dbReference>
<dbReference type="Gene3D" id="3.40.250.10">
    <property type="entry name" value="Rhodanese-like domain"/>
    <property type="match status" value="1"/>
</dbReference>
<gene>
    <name evidence="2" type="ORF">GXP70_29385</name>
</gene>
<keyword evidence="3" id="KW-1185">Reference proteome</keyword>
<sequence>MNTAIDVLFVLIIIWFGYSRFGPARGLRTLKAADFRRAAEDTAASLLIDVREPAEYRSGRIAGALNVPLSQLGRRMNELPQDRDILLYCRSGMRSKQAARMLRKRGFTRLSQLQGGIGAWSEPLDKPGF</sequence>
<dbReference type="RefSeq" id="WP_162360224.1">
    <property type="nucleotide sequence ID" value="NZ_CP048209.1"/>
</dbReference>
<organism evidence="2 3">
    <name type="scientific">Paenibacillus lycopersici</name>
    <dbReference type="NCBI Taxonomy" id="2704462"/>
    <lineage>
        <taxon>Bacteria</taxon>
        <taxon>Bacillati</taxon>
        <taxon>Bacillota</taxon>
        <taxon>Bacilli</taxon>
        <taxon>Bacillales</taxon>
        <taxon>Paenibacillaceae</taxon>
        <taxon>Paenibacillus</taxon>
    </lineage>
</organism>
<dbReference type="InterPro" id="IPR050229">
    <property type="entry name" value="GlpE_sulfurtransferase"/>
</dbReference>
<evidence type="ECO:0000259" key="1">
    <source>
        <dbReference type="PROSITE" id="PS50206"/>
    </source>
</evidence>
<dbReference type="CDD" id="cd00158">
    <property type="entry name" value="RHOD"/>
    <property type="match status" value="1"/>
</dbReference>
<name>A0A6C0G7F5_9BACL</name>
<evidence type="ECO:0000313" key="2">
    <source>
        <dbReference type="EMBL" id="QHT63665.1"/>
    </source>
</evidence>
<protein>
    <submittedName>
        <fullName evidence="2">Rhodanese-like domain-containing protein</fullName>
    </submittedName>
</protein>
<dbReference type="PANTHER" id="PTHR43031">
    <property type="entry name" value="FAD-DEPENDENT OXIDOREDUCTASE"/>
    <property type="match status" value="1"/>
</dbReference>
<feature type="domain" description="Rhodanese" evidence="1">
    <location>
        <begin position="41"/>
        <end position="126"/>
    </location>
</feature>
<proteinExistence type="predicted"/>
<dbReference type="Pfam" id="PF00581">
    <property type="entry name" value="Rhodanese"/>
    <property type="match status" value="1"/>
</dbReference>
<dbReference type="KEGG" id="plyc:GXP70_29385"/>
<dbReference type="AlphaFoldDB" id="A0A6C0G7F5"/>
<dbReference type="InterPro" id="IPR036873">
    <property type="entry name" value="Rhodanese-like_dom_sf"/>
</dbReference>
<dbReference type="Proteomes" id="UP000476064">
    <property type="component" value="Chromosome"/>
</dbReference>